<keyword evidence="1" id="KW-0059">Arsenical resistance</keyword>
<accession>A0A561BZE0</accession>
<dbReference type="GO" id="GO:0003700">
    <property type="term" value="F:DNA-binding transcription factor activity"/>
    <property type="evidence" value="ECO:0007669"/>
    <property type="project" value="InterPro"/>
</dbReference>
<sequence length="230" mass="25424">MTELARSDLRVRELVGIVDEPQNLVSYHLKLLRDGGLVTSRRSSFDGRDTYYHLDLARCAEELEDLGTALHPALRMTPVPTPPPRKTTGSSVLFVCSGNSARSPIAEALLRHHAGTHLRVASAGTKPKDAVHPHAVRVLREHYDLDITRQRPRAIGSAERTRFGHTITLCDKAREALPPTNGQRAHWSIPDPAAGRRKDLYPEFVAVAAEIDARVRQLLPSLSTTGDQED</sequence>
<dbReference type="Pfam" id="PF01022">
    <property type="entry name" value="HTH_5"/>
    <property type="match status" value="1"/>
</dbReference>
<dbReference type="EMBL" id="VIVK01000001">
    <property type="protein sequence ID" value="TWD84052.1"/>
    <property type="molecule type" value="Genomic_DNA"/>
</dbReference>
<keyword evidence="4" id="KW-1185">Reference proteome</keyword>
<name>A0A561BZE0_9ACTN</name>
<evidence type="ECO:0000256" key="1">
    <source>
        <dbReference type="ARBA" id="ARBA00022849"/>
    </source>
</evidence>
<proteinExistence type="predicted"/>
<dbReference type="AlphaFoldDB" id="A0A561BZE0"/>
<dbReference type="InterPro" id="IPR023485">
    <property type="entry name" value="Ptyr_pPase"/>
</dbReference>
<dbReference type="SMART" id="SM00226">
    <property type="entry name" value="LMWPc"/>
    <property type="match status" value="1"/>
</dbReference>
<reference evidence="3 4" key="1">
    <citation type="submission" date="2019-06" db="EMBL/GenBank/DDBJ databases">
        <title>Sequencing the genomes of 1000 actinobacteria strains.</title>
        <authorList>
            <person name="Klenk H.-P."/>
        </authorList>
    </citation>
    <scope>NUCLEOTIDE SEQUENCE [LARGE SCALE GENOMIC DNA]</scope>
    <source>
        <strain evidence="3 4">DSM 24683</strain>
    </source>
</reference>
<evidence type="ECO:0000259" key="2">
    <source>
        <dbReference type="PROSITE" id="PS50987"/>
    </source>
</evidence>
<dbReference type="PANTHER" id="PTHR43428">
    <property type="entry name" value="ARSENATE REDUCTASE"/>
    <property type="match status" value="1"/>
</dbReference>
<dbReference type="Gene3D" id="1.10.10.10">
    <property type="entry name" value="Winged helix-like DNA-binding domain superfamily/Winged helix DNA-binding domain"/>
    <property type="match status" value="1"/>
</dbReference>
<dbReference type="PROSITE" id="PS50987">
    <property type="entry name" value="HTH_ARSR_2"/>
    <property type="match status" value="1"/>
</dbReference>
<dbReference type="Pfam" id="PF01451">
    <property type="entry name" value="LMWPc"/>
    <property type="match status" value="1"/>
</dbReference>
<comment type="caution">
    <text evidence="3">The sequence shown here is derived from an EMBL/GenBank/DDBJ whole genome shotgun (WGS) entry which is preliminary data.</text>
</comment>
<dbReference type="InterPro" id="IPR036388">
    <property type="entry name" value="WH-like_DNA-bd_sf"/>
</dbReference>
<dbReference type="SUPFAM" id="SSF52788">
    <property type="entry name" value="Phosphotyrosine protein phosphatases I"/>
    <property type="match status" value="1"/>
</dbReference>
<dbReference type="InterPro" id="IPR036196">
    <property type="entry name" value="Ptyr_pPase_sf"/>
</dbReference>
<dbReference type="CDD" id="cd00090">
    <property type="entry name" value="HTH_ARSR"/>
    <property type="match status" value="1"/>
</dbReference>
<organism evidence="3 4">
    <name type="scientific">Kribbella amoyensis</name>
    <dbReference type="NCBI Taxonomy" id="996641"/>
    <lineage>
        <taxon>Bacteria</taxon>
        <taxon>Bacillati</taxon>
        <taxon>Actinomycetota</taxon>
        <taxon>Actinomycetes</taxon>
        <taxon>Propionibacteriales</taxon>
        <taxon>Kribbellaceae</taxon>
        <taxon>Kribbella</taxon>
    </lineage>
</organism>
<dbReference type="InterPro" id="IPR001845">
    <property type="entry name" value="HTH_ArsR_DNA-bd_dom"/>
</dbReference>
<dbReference type="InterPro" id="IPR011991">
    <property type="entry name" value="ArsR-like_HTH"/>
</dbReference>
<evidence type="ECO:0000313" key="3">
    <source>
        <dbReference type="EMBL" id="TWD84052.1"/>
    </source>
</evidence>
<dbReference type="OrthoDB" id="9784339at2"/>
<dbReference type="Proteomes" id="UP000318380">
    <property type="component" value="Unassembled WGS sequence"/>
</dbReference>
<protein>
    <submittedName>
        <fullName evidence="3">Protein-tyrosine-phosphatase</fullName>
    </submittedName>
</protein>
<dbReference type="Gene3D" id="3.40.50.2300">
    <property type="match status" value="1"/>
</dbReference>
<feature type="domain" description="HTH arsR-type" evidence="2">
    <location>
        <begin position="1"/>
        <end position="74"/>
    </location>
</feature>
<dbReference type="SMART" id="SM00418">
    <property type="entry name" value="HTH_ARSR"/>
    <property type="match status" value="1"/>
</dbReference>
<dbReference type="InterPro" id="IPR036390">
    <property type="entry name" value="WH_DNA-bd_sf"/>
</dbReference>
<evidence type="ECO:0000313" key="4">
    <source>
        <dbReference type="Proteomes" id="UP000318380"/>
    </source>
</evidence>
<dbReference type="PANTHER" id="PTHR43428:SF1">
    <property type="entry name" value="ARSENATE REDUCTASE"/>
    <property type="match status" value="1"/>
</dbReference>
<dbReference type="SUPFAM" id="SSF46785">
    <property type="entry name" value="Winged helix' DNA-binding domain"/>
    <property type="match status" value="1"/>
</dbReference>
<gene>
    <name evidence="3" type="ORF">FB561_5225</name>
</gene>
<dbReference type="CDD" id="cd16345">
    <property type="entry name" value="LMWP_ArsC"/>
    <property type="match status" value="1"/>
</dbReference>
<dbReference type="GO" id="GO:0046685">
    <property type="term" value="P:response to arsenic-containing substance"/>
    <property type="evidence" value="ECO:0007669"/>
    <property type="project" value="UniProtKB-KW"/>
</dbReference>